<sequence length="100" mass="11286">MTAFTQRKGTHTFKVPTQTNGWSSLVNCWHQKVYHGLPVEYVNEQTPGTPNHDPEWVVTPRILGELNSDYRASGPNLRDATEESARRIAASGHCFTFITQ</sequence>
<dbReference type="OrthoDB" id="3132412at2759"/>
<feature type="non-terminal residue" evidence="1">
    <location>
        <position position="100"/>
    </location>
</feature>
<dbReference type="EMBL" id="JATN01000319">
    <property type="protein sequence ID" value="EUC60422.1"/>
    <property type="molecule type" value="Genomic_DNA"/>
</dbReference>
<accession>X8J9L2</accession>
<protein>
    <submittedName>
        <fullName evidence="1">Uncharacterized protein</fullName>
    </submittedName>
</protein>
<dbReference type="Proteomes" id="UP000030108">
    <property type="component" value="Unassembled WGS sequence"/>
</dbReference>
<name>X8J9L2_9AGAM</name>
<reference evidence="2" key="1">
    <citation type="journal article" date="2014" name="Genome Announc.">
        <title>Draft genome sequence of the plant-pathogenic soil fungus Rhizoctonia solani anastomosis group 3 strain Rhs1AP.</title>
        <authorList>
            <person name="Cubeta M.A."/>
            <person name="Thomas E."/>
            <person name="Dean R.A."/>
            <person name="Jabaji S."/>
            <person name="Neate S.M."/>
            <person name="Tavantzis S."/>
            <person name="Toda T."/>
            <person name="Vilgalys R."/>
            <person name="Bharathan N."/>
            <person name="Fedorova-Abrams N."/>
            <person name="Pakala S.B."/>
            <person name="Pakala S.M."/>
            <person name="Zafar N."/>
            <person name="Joardar V."/>
            <person name="Losada L."/>
            <person name="Nierman W.C."/>
        </authorList>
    </citation>
    <scope>NUCLEOTIDE SEQUENCE [LARGE SCALE GENOMIC DNA]</scope>
    <source>
        <strain evidence="2">AG-3</strain>
    </source>
</reference>
<proteinExistence type="predicted"/>
<evidence type="ECO:0000313" key="2">
    <source>
        <dbReference type="Proteomes" id="UP000030108"/>
    </source>
</evidence>
<dbReference type="AlphaFoldDB" id="X8J9L2"/>
<comment type="caution">
    <text evidence="1">The sequence shown here is derived from an EMBL/GenBank/DDBJ whole genome shotgun (WGS) entry which is preliminary data.</text>
</comment>
<organism evidence="1 2">
    <name type="scientific">Rhizoctonia solani AG-3 Rhs1AP</name>
    <dbReference type="NCBI Taxonomy" id="1086054"/>
    <lineage>
        <taxon>Eukaryota</taxon>
        <taxon>Fungi</taxon>
        <taxon>Dikarya</taxon>
        <taxon>Basidiomycota</taxon>
        <taxon>Agaricomycotina</taxon>
        <taxon>Agaricomycetes</taxon>
        <taxon>Cantharellales</taxon>
        <taxon>Ceratobasidiaceae</taxon>
        <taxon>Rhizoctonia</taxon>
    </lineage>
</organism>
<gene>
    <name evidence="1" type="ORF">RSOL_342770</name>
</gene>
<evidence type="ECO:0000313" key="1">
    <source>
        <dbReference type="EMBL" id="EUC60422.1"/>
    </source>
</evidence>